<dbReference type="InterPro" id="IPR029058">
    <property type="entry name" value="AB_hydrolase_fold"/>
</dbReference>
<name>L8TNR3_9MICC</name>
<proteinExistence type="inferred from homology"/>
<dbReference type="Gene3D" id="3.40.50.1820">
    <property type="entry name" value="alpha/beta hydrolase"/>
    <property type="match status" value="1"/>
</dbReference>
<dbReference type="InterPro" id="IPR019468">
    <property type="entry name" value="AdenyloSucc_lyase_C"/>
</dbReference>
<evidence type="ECO:0000256" key="1">
    <source>
        <dbReference type="ARBA" id="ARBA00023239"/>
    </source>
</evidence>
<dbReference type="SUPFAM" id="SSF48557">
    <property type="entry name" value="L-aspartase-like"/>
    <property type="match status" value="1"/>
</dbReference>
<feature type="non-terminal residue" evidence="5">
    <location>
        <position position="1"/>
    </location>
</feature>
<dbReference type="Gene3D" id="1.20.200.10">
    <property type="entry name" value="Fumarase/aspartase (Central domain)"/>
    <property type="match status" value="1"/>
</dbReference>
<feature type="region of interest" description="Disordered" evidence="3">
    <location>
        <begin position="663"/>
        <end position="699"/>
    </location>
</feature>
<dbReference type="Pfam" id="PF00561">
    <property type="entry name" value="Abhydrolase_1"/>
    <property type="match status" value="1"/>
</dbReference>
<dbReference type="Proteomes" id="UP000011189">
    <property type="component" value="Unassembled WGS sequence"/>
</dbReference>
<evidence type="ECO:0000313" key="6">
    <source>
        <dbReference type="Proteomes" id="UP000011189"/>
    </source>
</evidence>
<dbReference type="InterPro" id="IPR008948">
    <property type="entry name" value="L-Aspartase-like"/>
</dbReference>
<dbReference type="EMBL" id="AOFD01000024">
    <property type="protein sequence ID" value="ELT44362.1"/>
    <property type="molecule type" value="Genomic_DNA"/>
</dbReference>
<comment type="caution">
    <text evidence="5">The sequence shown here is derived from an EMBL/GenBank/DDBJ whole genome shotgun (WGS) entry which is preliminary data.</text>
</comment>
<dbReference type="PATRIC" id="fig|683150.5.peg.2377"/>
<dbReference type="InterPro" id="IPR024083">
    <property type="entry name" value="Fumarase/histidase_N"/>
</dbReference>
<feature type="domain" description="Adenylosuccinate lyase C-terminal" evidence="4">
    <location>
        <begin position="335"/>
        <end position="421"/>
    </location>
</feature>
<evidence type="ECO:0000259" key="4">
    <source>
        <dbReference type="SMART" id="SM00998"/>
    </source>
</evidence>
<protein>
    <submittedName>
        <fullName evidence="5">3-carboxy-cis,cis-muconate cycloisomerase</fullName>
    </submittedName>
</protein>
<dbReference type="GO" id="GO:0016829">
    <property type="term" value="F:lyase activity"/>
    <property type="evidence" value="ECO:0007669"/>
    <property type="project" value="UniProtKB-KW"/>
</dbReference>
<keyword evidence="5" id="KW-0413">Isomerase</keyword>
<dbReference type="PRINTS" id="PR00149">
    <property type="entry name" value="FUMRATELYASE"/>
</dbReference>
<dbReference type="SUPFAM" id="SSF53474">
    <property type="entry name" value="alpha/beta-Hydrolases"/>
    <property type="match status" value="1"/>
</dbReference>
<evidence type="ECO:0000256" key="3">
    <source>
        <dbReference type="SAM" id="MobiDB-lite"/>
    </source>
</evidence>
<sequence>AALEQAGLAPAGSAAVVASAAEPGRYKAADIAVRAQGGGNPVIPLLADLRRHVAALDTANIGAVKAVHTSLTSQDVLDTALMLLARNSVAALLADVKGTTAALAALAGQHADTLCVGRSLTQHSLPYTFGLRAAQWFHGLAAAGRQLAAVEFPVQFGGAAGTLAAGTVLTAGSAATPFSLADALAAQLGLAPAAAPWHTSRLPITSIGNAAAAVLDAFGKIAADVLFLSRPEVAEVAEPRAAGRGVSSAMPQKQNPVLSVLVRSTALQAPNLAAQLHLAAATFNDERPDGAWHTEWPALQQLLALALGAAGNIRELAEGLQVHPDAMRRNLDLAGPLLLAEGVSAAVAPLLPELDGRSGKQQLQDVVDQTLQAQPSEQPSAYRKLLRDAVPAGLLTDLRLEELLDPASYLGQSREISRRILAAYPDFASPDLPASATDANGAHRAKPALKAALLSPQRPLGGHPLVVVGSSLGTSSILWNRAASLLGNDYDVVAWDLPGHGVSPAATETFDVSDLAEAVVDLVDSIAPGEAFHYAGVSLGGATGLQLGIKHGERLKSLSVQCSGAKLGTPEGWLERAETVRSQGTPVMIQGSAQRWFAPGFMDREPEVSSRLLHASGTPTGSVTRSAARPWPPLMSVPGWAASGSPPRSLPVRWTVWRRRRWPRKWRQASRPGAGPPQPSPWKAWRTWRRPRPPPTLPS</sequence>
<reference evidence="6" key="1">
    <citation type="journal article" date="2013" name="Genome Announc.">
        <title>Draft Genome Sequence of the 2-Chloro-4-Nitrophenol-Degrading Bacterium Arthrobacter sp. Strain SJCon.</title>
        <authorList>
            <person name="Vikram S."/>
            <person name="Kumar S."/>
            <person name="Vaidya B."/>
            <person name="Pinnaka A.K."/>
            <person name="Raghava G.P."/>
        </authorList>
    </citation>
    <scope>NUCLEOTIDE SEQUENCE [LARGE SCALE GENOMIC DNA]</scope>
    <source>
        <strain evidence="6">SJCon</strain>
    </source>
</reference>
<dbReference type="InterPro" id="IPR000073">
    <property type="entry name" value="AB_hydrolase_1"/>
</dbReference>
<dbReference type="Gene3D" id="1.10.40.30">
    <property type="entry name" value="Fumarase/aspartase (C-terminal domain)"/>
    <property type="match status" value="1"/>
</dbReference>
<dbReference type="GO" id="GO:0016853">
    <property type="term" value="F:isomerase activity"/>
    <property type="evidence" value="ECO:0007669"/>
    <property type="project" value="UniProtKB-KW"/>
</dbReference>
<dbReference type="SMART" id="SM00998">
    <property type="entry name" value="ADSL_C"/>
    <property type="match status" value="1"/>
</dbReference>
<organism evidence="5 6">
    <name type="scientific">Arthrobacter nitrophenolicus</name>
    <dbReference type="NCBI Taxonomy" id="683150"/>
    <lineage>
        <taxon>Bacteria</taxon>
        <taxon>Bacillati</taxon>
        <taxon>Actinomycetota</taxon>
        <taxon>Actinomycetes</taxon>
        <taxon>Micrococcales</taxon>
        <taxon>Micrococcaceae</taxon>
        <taxon>Arthrobacter</taxon>
    </lineage>
</organism>
<evidence type="ECO:0000313" key="5">
    <source>
        <dbReference type="EMBL" id="ELT44362.1"/>
    </source>
</evidence>
<dbReference type="PANTHER" id="PTHR43172">
    <property type="entry name" value="ADENYLOSUCCINATE LYASE"/>
    <property type="match status" value="1"/>
</dbReference>
<comment type="similarity">
    <text evidence="2">Belongs to the class-II fumarase/aspartase family.</text>
</comment>
<accession>L8TNR3</accession>
<dbReference type="Pfam" id="PF00206">
    <property type="entry name" value="Lyase_1"/>
    <property type="match status" value="1"/>
</dbReference>
<dbReference type="InterPro" id="IPR000362">
    <property type="entry name" value="Fumarate_lyase_fam"/>
</dbReference>
<dbReference type="PANTHER" id="PTHR43172:SF2">
    <property type="entry name" value="ADENYLOSUCCINATE LYASE C-TERMINAL DOMAIN-CONTAINING PROTEIN"/>
    <property type="match status" value="1"/>
</dbReference>
<keyword evidence="6" id="KW-1185">Reference proteome</keyword>
<dbReference type="InterPro" id="IPR022761">
    <property type="entry name" value="Fumarate_lyase_N"/>
</dbReference>
<keyword evidence="1" id="KW-0456">Lyase</keyword>
<dbReference type="AlphaFoldDB" id="L8TNR3"/>
<dbReference type="Gene3D" id="1.10.275.10">
    <property type="entry name" value="Fumarase/aspartase (N-terminal domain)"/>
    <property type="match status" value="1"/>
</dbReference>
<gene>
    <name evidence="5" type="ORF">G205_12035</name>
</gene>
<evidence type="ECO:0000256" key="2">
    <source>
        <dbReference type="ARBA" id="ARBA00034772"/>
    </source>
</evidence>